<evidence type="ECO:0000313" key="2">
    <source>
        <dbReference type="EMBL" id="MFC7193095.1"/>
    </source>
</evidence>
<keyword evidence="3" id="KW-1185">Reference proteome</keyword>
<feature type="compositionally biased region" description="Low complexity" evidence="1">
    <location>
        <begin position="121"/>
        <end position="147"/>
    </location>
</feature>
<dbReference type="Proteomes" id="UP001596417">
    <property type="component" value="Unassembled WGS sequence"/>
</dbReference>
<feature type="compositionally biased region" description="Low complexity" evidence="1">
    <location>
        <begin position="373"/>
        <end position="382"/>
    </location>
</feature>
<protein>
    <submittedName>
        <fullName evidence="2">Uncharacterized protein</fullName>
    </submittedName>
</protein>
<evidence type="ECO:0000313" key="3">
    <source>
        <dbReference type="Proteomes" id="UP001596417"/>
    </source>
</evidence>
<feature type="compositionally biased region" description="Basic and acidic residues" evidence="1">
    <location>
        <begin position="326"/>
        <end position="364"/>
    </location>
</feature>
<comment type="caution">
    <text evidence="2">The sequence shown here is derived from an EMBL/GenBank/DDBJ whole genome shotgun (WGS) entry which is preliminary data.</text>
</comment>
<feature type="compositionally biased region" description="Acidic residues" evidence="1">
    <location>
        <begin position="383"/>
        <end position="423"/>
    </location>
</feature>
<dbReference type="AlphaFoldDB" id="A0ABD5YZU7"/>
<feature type="compositionally biased region" description="Polar residues" evidence="1">
    <location>
        <begin position="173"/>
        <end position="191"/>
    </location>
</feature>
<organism evidence="2 3">
    <name type="scientific">Halocatena marina</name>
    <dbReference type="NCBI Taxonomy" id="2934937"/>
    <lineage>
        <taxon>Archaea</taxon>
        <taxon>Methanobacteriati</taxon>
        <taxon>Methanobacteriota</taxon>
        <taxon>Stenosarchaea group</taxon>
        <taxon>Halobacteria</taxon>
        <taxon>Halobacteriales</taxon>
        <taxon>Natronomonadaceae</taxon>
        <taxon>Halocatena</taxon>
    </lineage>
</organism>
<feature type="compositionally biased region" description="Polar residues" evidence="1">
    <location>
        <begin position="488"/>
        <end position="500"/>
    </location>
</feature>
<dbReference type="EMBL" id="JBHTAX010000006">
    <property type="protein sequence ID" value="MFC7193095.1"/>
    <property type="molecule type" value="Genomic_DNA"/>
</dbReference>
<feature type="compositionally biased region" description="Acidic residues" evidence="1">
    <location>
        <begin position="39"/>
        <end position="49"/>
    </location>
</feature>
<reference evidence="2 3" key="1">
    <citation type="journal article" date="2019" name="Int. J. Syst. Evol. Microbiol.">
        <title>The Global Catalogue of Microorganisms (GCM) 10K type strain sequencing project: providing services to taxonomists for standard genome sequencing and annotation.</title>
        <authorList>
            <consortium name="The Broad Institute Genomics Platform"/>
            <consortium name="The Broad Institute Genome Sequencing Center for Infectious Disease"/>
            <person name="Wu L."/>
            <person name="Ma J."/>
        </authorList>
    </citation>
    <scope>NUCLEOTIDE SEQUENCE [LARGE SCALE GENOMIC DNA]</scope>
    <source>
        <strain evidence="2 3">RDMS1</strain>
    </source>
</reference>
<feature type="compositionally biased region" description="Basic and acidic residues" evidence="1">
    <location>
        <begin position="1"/>
        <end position="15"/>
    </location>
</feature>
<gene>
    <name evidence="2" type="ORF">ACFQL7_27170</name>
</gene>
<name>A0ABD5YZU7_9EURY</name>
<feature type="region of interest" description="Disordered" evidence="1">
    <location>
        <begin position="1"/>
        <end position="49"/>
    </location>
</feature>
<evidence type="ECO:0000256" key="1">
    <source>
        <dbReference type="SAM" id="MobiDB-lite"/>
    </source>
</evidence>
<feature type="region of interest" description="Disordered" evidence="1">
    <location>
        <begin position="121"/>
        <end position="196"/>
    </location>
</feature>
<dbReference type="RefSeq" id="WP_264556799.1">
    <property type="nucleotide sequence ID" value="NZ_CP109982.1"/>
</dbReference>
<proteinExistence type="predicted"/>
<sequence>MGFLDEIRSYFRNDEPTPTEQAAELNRQRREDQFGDLPNEIEEMPPEDVADTFARMQQDDRLAFVRNRSISKEKWDEMMSMIESNSKQQDFWGIDDSQTEIQDGVSVCICHEEEVQTWTETRGTQKTIGQTQGTSKTSKTEAGSKVSGSGGVGIPGVGSIDATGEVSTKKGRTQGQSQQEMAQATDTTSATKKFKSCQVKPTNSTVSRRGFLQVGNFHIGRQRNKTNSNNALIDNWETDVEQTPELEKPQEGIGALRAEKNEIKNQIEGLDEGIEAINNKIEDIERNLTNNRKFIEQNTRLMDENKDSIEKRKEILNERDRLQEKRERLQEKNEGFREKLRNTQEEKKQLQTKKSELQDRIEGHEEYEEAAETAESTESVSGESEDEAVGEESAEDTTQENDGTESVEESEDTALAEESEETVAVDGTTKEASTAEATEASKEETESTTTMDDETDSAKEEAEGDTVGDKTAKKAAEMTEPTADPAQATGSSSDRGSSAPHSDGVPPEIAEAGEEGDRIMEEIESQLIENGHGASTQNIEEKPEDSGSSV</sequence>
<feature type="compositionally biased region" description="Basic and acidic residues" evidence="1">
    <location>
        <begin position="456"/>
        <end position="477"/>
    </location>
</feature>
<feature type="compositionally biased region" description="Basic and acidic residues" evidence="1">
    <location>
        <begin position="539"/>
        <end position="550"/>
    </location>
</feature>
<accession>A0ABD5YZU7</accession>
<feature type="region of interest" description="Disordered" evidence="1">
    <location>
        <begin position="326"/>
        <end position="550"/>
    </location>
</feature>
<dbReference type="GeneID" id="76202658"/>